<accession>A0A835HC86</accession>
<gene>
    <name evidence="2" type="ORF">IFM89_000406</name>
</gene>
<dbReference type="InterPro" id="IPR053772">
    <property type="entry name" value="At1g61320/At1g61330-like"/>
</dbReference>
<dbReference type="OrthoDB" id="594804at2759"/>
<sequence>MWRILILSASSLYELPHSICKCRSSTNLSLRYCDIKFPAMVHLTSLKTLLLEWVALSPDTFRHLISNCPLLEELSLLGCNQSSDLDIYVENEHLKSLKIYECGREDLNGTEMRVYAPNVISLELGYFLTRSSYCIKNLSSIKYAGFVDPTDVSGYDYCEQDESADSVKILGDLCHVQELKIYSAFIQLLSMREVQMLAPWPINAKCLALEAKITKWELPGIAYLLKNPSKLETLNIELLPDRKELSVLDDDFKCKYDFDKRDYWRSKELEFSSLLQNLKTVKIYELLSNYHPYSDVDNDLKKLENLIELVRFMLRNSKA</sequence>
<comment type="caution">
    <text evidence="2">The sequence shown here is derived from an EMBL/GenBank/DDBJ whole genome shotgun (WGS) entry which is preliminary data.</text>
</comment>
<dbReference type="EMBL" id="JADFTS010000007">
    <property type="protein sequence ID" value="KAF9595488.1"/>
    <property type="molecule type" value="Genomic_DNA"/>
</dbReference>
<dbReference type="AlphaFoldDB" id="A0A835HC86"/>
<name>A0A835HC86_9MAGN</name>
<proteinExistence type="predicted"/>
<feature type="domain" description="F-box/LRR-repeat protein 15/At3g58940/PEG3-like LRR" evidence="1">
    <location>
        <begin position="13"/>
        <end position="108"/>
    </location>
</feature>
<dbReference type="InterPro" id="IPR032675">
    <property type="entry name" value="LRR_dom_sf"/>
</dbReference>
<evidence type="ECO:0000313" key="2">
    <source>
        <dbReference type="EMBL" id="KAF9595488.1"/>
    </source>
</evidence>
<evidence type="ECO:0000259" key="1">
    <source>
        <dbReference type="Pfam" id="PF24758"/>
    </source>
</evidence>
<dbReference type="Proteomes" id="UP000631114">
    <property type="component" value="Unassembled WGS sequence"/>
</dbReference>
<dbReference type="PANTHER" id="PTHR34145">
    <property type="entry name" value="OS02G0105600 PROTEIN"/>
    <property type="match status" value="1"/>
</dbReference>
<protein>
    <recommendedName>
        <fullName evidence="1">F-box/LRR-repeat protein 15/At3g58940/PEG3-like LRR domain-containing protein</fullName>
    </recommendedName>
</protein>
<dbReference type="SUPFAM" id="SSF52047">
    <property type="entry name" value="RNI-like"/>
    <property type="match status" value="1"/>
</dbReference>
<dbReference type="InterPro" id="IPR055411">
    <property type="entry name" value="LRR_FXL15/At3g58940/PEG3-like"/>
</dbReference>
<dbReference type="Pfam" id="PF24758">
    <property type="entry name" value="LRR_At5g56370"/>
    <property type="match status" value="1"/>
</dbReference>
<evidence type="ECO:0000313" key="3">
    <source>
        <dbReference type="Proteomes" id="UP000631114"/>
    </source>
</evidence>
<dbReference type="Gene3D" id="3.80.10.10">
    <property type="entry name" value="Ribonuclease Inhibitor"/>
    <property type="match status" value="1"/>
</dbReference>
<reference evidence="2 3" key="1">
    <citation type="submission" date="2020-10" db="EMBL/GenBank/DDBJ databases">
        <title>The Coptis chinensis genome and diversification of protoberbering-type alkaloids.</title>
        <authorList>
            <person name="Wang B."/>
            <person name="Shu S."/>
            <person name="Song C."/>
            <person name="Liu Y."/>
        </authorList>
    </citation>
    <scope>NUCLEOTIDE SEQUENCE [LARGE SCALE GENOMIC DNA]</scope>
    <source>
        <strain evidence="2">HL-2020</strain>
        <tissue evidence="2">Leaf</tissue>
    </source>
</reference>
<keyword evidence="3" id="KW-1185">Reference proteome</keyword>
<organism evidence="2 3">
    <name type="scientific">Coptis chinensis</name>
    <dbReference type="NCBI Taxonomy" id="261450"/>
    <lineage>
        <taxon>Eukaryota</taxon>
        <taxon>Viridiplantae</taxon>
        <taxon>Streptophyta</taxon>
        <taxon>Embryophyta</taxon>
        <taxon>Tracheophyta</taxon>
        <taxon>Spermatophyta</taxon>
        <taxon>Magnoliopsida</taxon>
        <taxon>Ranunculales</taxon>
        <taxon>Ranunculaceae</taxon>
        <taxon>Coptidoideae</taxon>
        <taxon>Coptis</taxon>
    </lineage>
</organism>
<dbReference type="PANTHER" id="PTHR34145:SF28">
    <property type="entry name" value="F-BOX DOMAIN-CONTAINING PROTEIN"/>
    <property type="match status" value="1"/>
</dbReference>